<reference evidence="1" key="1">
    <citation type="submission" date="2020-05" db="EMBL/GenBank/DDBJ databases">
        <authorList>
            <person name="Chiriac C."/>
            <person name="Salcher M."/>
            <person name="Ghai R."/>
            <person name="Kavagutti S V."/>
        </authorList>
    </citation>
    <scope>NUCLEOTIDE SEQUENCE</scope>
</reference>
<dbReference type="EMBL" id="CAEZZU010000002">
    <property type="protein sequence ID" value="CAB4766962.1"/>
    <property type="molecule type" value="Genomic_DNA"/>
</dbReference>
<evidence type="ECO:0000313" key="1">
    <source>
        <dbReference type="EMBL" id="CAB4766962.1"/>
    </source>
</evidence>
<proteinExistence type="predicted"/>
<organism evidence="1">
    <name type="scientific">freshwater metagenome</name>
    <dbReference type="NCBI Taxonomy" id="449393"/>
    <lineage>
        <taxon>unclassified sequences</taxon>
        <taxon>metagenomes</taxon>
        <taxon>ecological metagenomes</taxon>
    </lineage>
</organism>
<sequence length="159" mass="17964">MLGHCASRGVVNDHPATLLRSWRRSRVAIARNCRVRRSAQAPLAYARSDVQWIYRNRCRIDYGGSYGVYGVGASSSRHAHTARRHSPNSATARLLRPKQRDVSLGDGRLLDETRWVASSNVDDHRFLLGYSRRNGVRPLGQIPSAELSNTRLLLRCWSI</sequence>
<dbReference type="AlphaFoldDB" id="A0A6J6V428"/>
<gene>
    <name evidence="1" type="ORF">UFOPK2925_00033</name>
</gene>
<protein>
    <submittedName>
        <fullName evidence="1">Unannotated protein</fullName>
    </submittedName>
</protein>
<name>A0A6J6V428_9ZZZZ</name>
<accession>A0A6J6V428</accession>